<keyword evidence="2" id="KW-1185">Reference proteome</keyword>
<dbReference type="GO" id="GO:0005794">
    <property type="term" value="C:Golgi apparatus"/>
    <property type="evidence" value="ECO:0007669"/>
    <property type="project" value="TreeGrafter"/>
</dbReference>
<reference evidence="1 2" key="1">
    <citation type="journal article" date="2016" name="Genome Biol. Evol.">
        <title>Gene Family Evolution Reflects Adaptation to Soil Environmental Stressors in the Genome of the Collembolan Orchesella cincta.</title>
        <authorList>
            <person name="Faddeeva-Vakhrusheva A."/>
            <person name="Derks M.F."/>
            <person name="Anvar S.Y."/>
            <person name="Agamennone V."/>
            <person name="Suring W."/>
            <person name="Smit S."/>
            <person name="van Straalen N.M."/>
            <person name="Roelofs D."/>
        </authorList>
    </citation>
    <scope>NUCLEOTIDE SEQUENCE [LARGE SCALE GENOMIC DNA]</scope>
    <source>
        <tissue evidence="1">Mixed pool</tissue>
    </source>
</reference>
<dbReference type="PANTHER" id="PTHR34009">
    <property type="entry name" value="PROTEIN STAR"/>
    <property type="match status" value="1"/>
</dbReference>
<protein>
    <submittedName>
        <fullName evidence="1">Uncharacterized protein</fullName>
    </submittedName>
</protein>
<evidence type="ECO:0000313" key="2">
    <source>
        <dbReference type="Proteomes" id="UP000094527"/>
    </source>
</evidence>
<comment type="caution">
    <text evidence="1">The sequence shown here is derived from an EMBL/GenBank/DDBJ whole genome shotgun (WGS) entry which is preliminary data.</text>
</comment>
<evidence type="ECO:0000313" key="1">
    <source>
        <dbReference type="EMBL" id="ODM91928.1"/>
    </source>
</evidence>
<dbReference type="PANTHER" id="PTHR34009:SF2">
    <property type="entry name" value="PROTEIN STAR"/>
    <property type="match status" value="1"/>
</dbReference>
<dbReference type="Proteomes" id="UP000094527">
    <property type="component" value="Unassembled WGS sequence"/>
</dbReference>
<sequence length="167" mass="19223">MRNGFFWNGWCLMENLGPIHCSWNASWDPLNYQTMIMAWRKAWTASVCLATEPYPHTVTFEQNFNIGKIIGGSEDGHTLKLSPPSDQKNGTVTAVTVQCIPFYSLVAAMNVTVVDYFSLDVESYPWSLFTHTRGKLRYKHNMEEQGYVTAKNARYRVDEFTITKFMN</sequence>
<accession>A0A1D2MG04</accession>
<name>A0A1D2MG04_ORCCI</name>
<organism evidence="1 2">
    <name type="scientific">Orchesella cincta</name>
    <name type="common">Springtail</name>
    <name type="synonym">Podura cincta</name>
    <dbReference type="NCBI Taxonomy" id="48709"/>
    <lineage>
        <taxon>Eukaryota</taxon>
        <taxon>Metazoa</taxon>
        <taxon>Ecdysozoa</taxon>
        <taxon>Arthropoda</taxon>
        <taxon>Hexapoda</taxon>
        <taxon>Collembola</taxon>
        <taxon>Entomobryomorpha</taxon>
        <taxon>Entomobryoidea</taxon>
        <taxon>Orchesellidae</taxon>
        <taxon>Orchesellinae</taxon>
        <taxon>Orchesella</taxon>
    </lineage>
</organism>
<dbReference type="GO" id="GO:0016197">
    <property type="term" value="P:endosomal transport"/>
    <property type="evidence" value="ECO:0007669"/>
    <property type="project" value="TreeGrafter"/>
</dbReference>
<proteinExistence type="predicted"/>
<dbReference type="OrthoDB" id="6357215at2759"/>
<dbReference type="AlphaFoldDB" id="A0A1D2MG04"/>
<dbReference type="GO" id="GO:0005789">
    <property type="term" value="C:endoplasmic reticulum membrane"/>
    <property type="evidence" value="ECO:0007669"/>
    <property type="project" value="TreeGrafter"/>
</dbReference>
<feature type="non-terminal residue" evidence="1">
    <location>
        <position position="167"/>
    </location>
</feature>
<gene>
    <name evidence="1" type="ORF">Ocin01_14754</name>
</gene>
<dbReference type="GO" id="GO:0031902">
    <property type="term" value="C:late endosome membrane"/>
    <property type="evidence" value="ECO:0007669"/>
    <property type="project" value="TreeGrafter"/>
</dbReference>
<dbReference type="EMBL" id="LJIJ01001377">
    <property type="protein sequence ID" value="ODM91928.1"/>
    <property type="molecule type" value="Genomic_DNA"/>
</dbReference>
<dbReference type="InterPro" id="IPR053202">
    <property type="entry name" value="EGF_Rcpt_Signaling_Reg"/>
</dbReference>
<dbReference type="GO" id="GO:0006888">
    <property type="term" value="P:endoplasmic reticulum to Golgi vesicle-mediated transport"/>
    <property type="evidence" value="ECO:0007669"/>
    <property type="project" value="TreeGrafter"/>
</dbReference>
<dbReference type="GO" id="GO:0005886">
    <property type="term" value="C:plasma membrane"/>
    <property type="evidence" value="ECO:0007669"/>
    <property type="project" value="TreeGrafter"/>
</dbReference>